<keyword evidence="2" id="KW-1185">Reference proteome</keyword>
<dbReference type="Proteomes" id="UP000298246">
    <property type="component" value="Unassembled WGS sequence"/>
</dbReference>
<dbReference type="RefSeq" id="WP_134752786.1">
    <property type="nucleotide sequence ID" value="NZ_MYFO02000012.1"/>
</dbReference>
<organism evidence="1 2">
    <name type="scientific">Paenibacillus athensensis</name>
    <dbReference type="NCBI Taxonomy" id="1967502"/>
    <lineage>
        <taxon>Bacteria</taxon>
        <taxon>Bacillati</taxon>
        <taxon>Bacillota</taxon>
        <taxon>Bacilli</taxon>
        <taxon>Bacillales</taxon>
        <taxon>Paenibacillaceae</taxon>
        <taxon>Paenibacillus</taxon>
    </lineage>
</organism>
<comment type="caution">
    <text evidence="1">The sequence shown here is derived from an EMBL/GenBank/DDBJ whole genome shotgun (WGS) entry which is preliminary data.</text>
</comment>
<dbReference type="InterPro" id="IPR018679">
    <property type="entry name" value="DUF2161"/>
</dbReference>
<accession>A0A4Y8Q327</accession>
<reference evidence="1 2" key="1">
    <citation type="submission" date="2017-03" db="EMBL/GenBank/DDBJ databases">
        <title>Isolation of Levoglucosan Utilizing Bacteria.</title>
        <authorList>
            <person name="Arya A.S."/>
        </authorList>
    </citation>
    <scope>NUCLEOTIDE SEQUENCE [LARGE SCALE GENOMIC DNA]</scope>
    <source>
        <strain evidence="1 2">MEC069</strain>
    </source>
</reference>
<evidence type="ECO:0000313" key="1">
    <source>
        <dbReference type="EMBL" id="TFE87774.1"/>
    </source>
</evidence>
<sequence>MPIQHETELYAPIKRFFEERGYAVRGEVKHCDLVAIRGDEPPVVVELKKSFNIPLLVQGIERLKLTSDVYVAFELPNKGRAPHRLHWDDISRLCRMLGLGVITVQFFKRKQPAVEIVSEPVPYTLRANKRAAGRVVQEFHERSGDYNVGGSTRQKLMTAYRERSLHCAYLLREQGPLSPRRLRELTGHRAVAGLLQKNVYRWFIRIRRGEYGLTPLGEQALAHYGHVLPAFGRSMGSAADAASSAEAVEAIAAIEAAASEVLELGRLEESPVR</sequence>
<evidence type="ECO:0000313" key="2">
    <source>
        <dbReference type="Proteomes" id="UP000298246"/>
    </source>
</evidence>
<dbReference type="Pfam" id="PF09929">
    <property type="entry name" value="DUF2161"/>
    <property type="match status" value="1"/>
</dbReference>
<name>A0A4Y8Q327_9BACL</name>
<gene>
    <name evidence="1" type="ORF">B5M42_11240</name>
</gene>
<protein>
    <submittedName>
        <fullName evidence="1">Uncharacterized protein</fullName>
    </submittedName>
</protein>
<dbReference type="OrthoDB" id="9795163at2"/>
<dbReference type="EMBL" id="MYFO01000012">
    <property type="protein sequence ID" value="TFE87774.1"/>
    <property type="molecule type" value="Genomic_DNA"/>
</dbReference>
<dbReference type="AlphaFoldDB" id="A0A4Y8Q327"/>
<proteinExistence type="predicted"/>